<name>A0A250WRD4_9CHLO</name>
<feature type="region of interest" description="Disordered" evidence="2">
    <location>
        <begin position="1841"/>
        <end position="1912"/>
    </location>
</feature>
<keyword evidence="1" id="KW-0175">Coiled coil</keyword>
<feature type="compositionally biased region" description="Acidic residues" evidence="2">
    <location>
        <begin position="610"/>
        <end position="622"/>
    </location>
</feature>
<feature type="region of interest" description="Disordered" evidence="2">
    <location>
        <begin position="881"/>
        <end position="1000"/>
    </location>
</feature>
<feature type="region of interest" description="Disordered" evidence="2">
    <location>
        <begin position="1778"/>
        <end position="1811"/>
    </location>
</feature>
<feature type="compositionally biased region" description="Low complexity" evidence="2">
    <location>
        <begin position="404"/>
        <end position="425"/>
    </location>
</feature>
<dbReference type="Proteomes" id="UP000232323">
    <property type="component" value="Unassembled WGS sequence"/>
</dbReference>
<feature type="compositionally biased region" description="Polar residues" evidence="2">
    <location>
        <begin position="367"/>
        <end position="377"/>
    </location>
</feature>
<dbReference type="OrthoDB" id="548070at2759"/>
<reference evidence="3 4" key="1">
    <citation type="submission" date="2017-08" db="EMBL/GenBank/DDBJ databases">
        <title>Acidophilic green algal genome provides insights into adaptation to an acidic environment.</title>
        <authorList>
            <person name="Hirooka S."/>
            <person name="Hirose Y."/>
            <person name="Kanesaki Y."/>
            <person name="Higuchi S."/>
            <person name="Fujiwara T."/>
            <person name="Onuma R."/>
            <person name="Era A."/>
            <person name="Ohbayashi R."/>
            <person name="Uzuka A."/>
            <person name="Nozaki H."/>
            <person name="Yoshikawa H."/>
            <person name="Miyagishima S.Y."/>
        </authorList>
    </citation>
    <scope>NUCLEOTIDE SEQUENCE [LARGE SCALE GENOMIC DNA]</scope>
    <source>
        <strain evidence="3 4">NIES-2499</strain>
    </source>
</reference>
<feature type="region of interest" description="Disordered" evidence="2">
    <location>
        <begin position="1"/>
        <end position="33"/>
    </location>
</feature>
<feature type="compositionally biased region" description="Polar residues" evidence="2">
    <location>
        <begin position="2166"/>
        <end position="2176"/>
    </location>
</feature>
<feature type="region of interest" description="Disordered" evidence="2">
    <location>
        <begin position="594"/>
        <end position="674"/>
    </location>
</feature>
<feature type="compositionally biased region" description="Low complexity" evidence="2">
    <location>
        <begin position="967"/>
        <end position="976"/>
    </location>
</feature>
<feature type="region of interest" description="Disordered" evidence="2">
    <location>
        <begin position="1583"/>
        <end position="1621"/>
    </location>
</feature>
<evidence type="ECO:0000313" key="4">
    <source>
        <dbReference type="Proteomes" id="UP000232323"/>
    </source>
</evidence>
<protein>
    <submittedName>
        <fullName evidence="3">Uncharacterized protein</fullName>
    </submittedName>
</protein>
<feature type="region of interest" description="Disordered" evidence="2">
    <location>
        <begin position="746"/>
        <end position="770"/>
    </location>
</feature>
<feature type="compositionally biased region" description="Low complexity" evidence="2">
    <location>
        <begin position="1874"/>
        <end position="1888"/>
    </location>
</feature>
<accession>A0A250WRD4</accession>
<feature type="compositionally biased region" description="Low complexity" evidence="2">
    <location>
        <begin position="1783"/>
        <end position="1803"/>
    </location>
</feature>
<feature type="compositionally biased region" description="Polar residues" evidence="2">
    <location>
        <begin position="1160"/>
        <end position="1179"/>
    </location>
</feature>
<feature type="compositionally biased region" description="Basic residues" evidence="2">
    <location>
        <begin position="456"/>
        <end position="476"/>
    </location>
</feature>
<feature type="region of interest" description="Disordered" evidence="2">
    <location>
        <begin position="528"/>
        <end position="563"/>
    </location>
</feature>
<comment type="caution">
    <text evidence="3">The sequence shown here is derived from an EMBL/GenBank/DDBJ whole genome shotgun (WGS) entry which is preliminary data.</text>
</comment>
<dbReference type="STRING" id="1157962.A0A250WRD4"/>
<feature type="region of interest" description="Disordered" evidence="2">
    <location>
        <begin position="2181"/>
        <end position="2200"/>
    </location>
</feature>
<sequence>MSEEEDFEEKGAEVSQSRVAERNGSGILLDTPQPQFQAPHFAPLVGHVGPELRTITNAHQFLPKASSPERRPEINEEVLAALTRVAEELNLAQAEFEYRKQLKREVQSFRERGQVIEAEVLDEVANWKLPVGVGNLVARDIAIMDRMRINVGDTVRAPGAEVLIEPLAVPAILESVKQENRWSHFNSVPWLMPKPVKAKKTAKVEVVTDEPQAANIAKASMPMRPSTVKEPSAKMKKESWQGFMAHKRKDAYMARLSEILAANMQRVSKEFAARMIQRAWRKYRARKYADLADAESLRKKVSATEQLGLLEAELELQMAKLLAEDPNRDDIEWKISTMRSMRRDGIQVAFGLHSSLSRAPSRGGGQNATSHRPSNAGSPLFGIPPSSRPSQAGVLGKPATLRMSHSISPADSSSSRSPSRAALHSTQSSLMDGLDREVSLENDAENGAKEEASTSRSKRSEKKPKKKKTLKSKGRSIPRETACEQVGEEHDMSSDTAPTLKAKKAVVVTESRSTVQVHKGRLVPVTSVVDTSPVPKPKKETSRGAAAAAAAATANVTSGEMPKEVSNNIEAAENVEDEEGGVVHSVTGFRLQVGADSISNESDSVSHEFEFEEEEEEEENSADEGSSSSSLESTDAEQLQGGPEDPNADTGVVDFPETQTRPGTPVGRGEPPATQEILESAVKKIYPQGFAKISDMLVFAAANAVAFRQGRNQARAKAGLAGLRSSAPAPPVSMENPFKAVSLSKPATVKTTTKSPEKSVPPGRGSNATGALTRVSETKHEATAPPDVTEALDLIKYVEEDEEVREEEEEEAWGLPPAPKEGSPDFLNSLPPIGIESLHGRGLKPQLTLQLTAATPPVATDEVYFTAEGSDAFDLMFAMTRLSDPPPNSPKKSTRPSLKPFERKKHQVPDSLMVGKEDAGRAGKKMQQAPVMGRPSQRPGRWGTSERQQPDVNVGGLVLTGSHRRSPSPLSALPEESSYHTRAQLHQEELEGPSSITAHGPYVEQYTSSRPVGGSAVHHNIQDHGQHMAEAAGSSSQSGLNIGGMGRVGHEHHGGRIVHSHPAHQSSTAPAGKVGHENPHALGVKKHHVQKIHSSTVSTTAYKDMQQEQGALLLGVTQLYGGASTAHTPNSDVSSQAQSTPDVAWAQGSLPELLNATQLQGRNHQQSPAGLSSLSSTPPDATEHAWISGSGHVPVKGGSNKLGNNHIHNHHTSSAADPSFSNASIQGRSPGLSPHSNQGTGSRAGGMTPTLTNRSTPHSHGTFEPQENEEEEEGGGPFVRSSRNSVGEAGSVSRQSRSRGGGLRLARPSVSKPIRLRTMVSMRIEAKVIKVARQQHTSAGSHVAASQEPGQDLEDEEEVAEKSDKQAGQTPPTSPPRPSFYSQMADKRRRPTMHEWRLYRARIQALDKAEADGAGGLASSIKLDGSGRLNSDMDSSTSMMALRVALMQETIQGLQLKVHAEQAAKAVAEVVAAHKKQVLEQQYKSGDIHIEGWSTEKEMKAIRASLGLAAQRLGSRTNSTKQGSETLSAMDGQEASMVAERGDQLHGKLRSSHETSDACGVSDGGAPGAWLQRHLAYIQPPPHVNTPRHQNSITGFPRHSSNPTTMTEGETAASSLSATTPTLNIGPGVDANALDEAMEVFRPQPKTQIWGGSRVWTPGKYNPRQRRQKLQEQMEQVRQAHEVQGVRRQAHRGPLIQPLEESFVEPVAIPSPSLDQIKSIVQSQDLPAPSAALQAEMSAPPRLVAPRPALSVVIPSLSPFLQPQASESNIPTPTLLLKHKRQSPSGQPSSPSSPSSQNVSPFSRYQVTSPKQNQYHVETAILASSPTSDARSPSVAGAWPQLSILGNKPSSNPTSPPRPSAPTLGLPSTLETEPLSQLQPQLQPQSSSYNRSGMDSVDTRHQLPRQTSMGMPARLLSIRKARGWQPKLAEVSSKQKKFDQVFELQGQSERVKDFKGAGLKNHAHLFANTSPRLRHAGKRNQNLAVDMGALQPREGIQQDLNVNTTAPEGLKTAVPLWLQRAAVTAPLSSTRSNRLPAMTAVINDNHTLGTTSNKSSPHGLGATFTHASVETLPVLRRTSREVHDTHQERVKFSGGRRVLLMDEGAIDKKKAGLSVHLISAMSDLAVHRSVVQGLSGKDFTSALPTVHGAAEKLPRLSASPKRHMASSASWRENSSQELNLAATGLPALSSPRNQSSGLSH</sequence>
<feature type="compositionally biased region" description="Low complexity" evidence="2">
    <location>
        <begin position="1611"/>
        <end position="1620"/>
    </location>
</feature>
<feature type="region of interest" description="Disordered" evidence="2">
    <location>
        <begin position="1333"/>
        <end position="1389"/>
    </location>
</feature>
<feature type="compositionally biased region" description="Polar residues" evidence="2">
    <location>
        <begin position="1587"/>
        <end position="1608"/>
    </location>
</feature>
<feature type="compositionally biased region" description="Low complexity" evidence="2">
    <location>
        <begin position="545"/>
        <end position="554"/>
    </location>
</feature>
<feature type="compositionally biased region" description="Polar residues" evidence="2">
    <location>
        <begin position="1212"/>
        <end position="1227"/>
    </location>
</feature>
<feature type="region of interest" description="Disordered" evidence="2">
    <location>
        <begin position="1160"/>
        <end position="1310"/>
    </location>
</feature>
<proteinExistence type="predicted"/>
<evidence type="ECO:0000313" key="3">
    <source>
        <dbReference type="EMBL" id="GAX73232.1"/>
    </source>
</evidence>
<feature type="compositionally biased region" description="Low complexity" evidence="2">
    <location>
        <begin position="623"/>
        <end position="633"/>
    </location>
</feature>
<organism evidence="3 4">
    <name type="scientific">Chlamydomonas eustigma</name>
    <dbReference type="NCBI Taxonomy" id="1157962"/>
    <lineage>
        <taxon>Eukaryota</taxon>
        <taxon>Viridiplantae</taxon>
        <taxon>Chlorophyta</taxon>
        <taxon>core chlorophytes</taxon>
        <taxon>Chlorophyceae</taxon>
        <taxon>CS clade</taxon>
        <taxon>Chlamydomonadales</taxon>
        <taxon>Chlamydomonadaceae</taxon>
        <taxon>Chlamydomonas</taxon>
    </lineage>
</organism>
<dbReference type="EMBL" id="BEGY01000002">
    <property type="protein sequence ID" value="GAX73232.1"/>
    <property type="molecule type" value="Genomic_DNA"/>
</dbReference>
<evidence type="ECO:0000256" key="2">
    <source>
        <dbReference type="SAM" id="MobiDB-lite"/>
    </source>
</evidence>
<keyword evidence="4" id="KW-1185">Reference proteome</keyword>
<feature type="coiled-coil region" evidence="1">
    <location>
        <begin position="75"/>
        <end position="119"/>
    </location>
</feature>
<gene>
    <name evidence="3" type="ORF">CEUSTIGMA_g685.t1</name>
</gene>
<feature type="region of interest" description="Disordered" evidence="2">
    <location>
        <begin position="356"/>
        <end position="501"/>
    </location>
</feature>
<feature type="compositionally biased region" description="Polar residues" evidence="2">
    <location>
        <begin position="1249"/>
        <end position="1259"/>
    </location>
</feature>
<feature type="compositionally biased region" description="Basic and acidic residues" evidence="2">
    <location>
        <begin position="477"/>
        <end position="493"/>
    </location>
</feature>
<evidence type="ECO:0000256" key="1">
    <source>
        <dbReference type="SAM" id="Coils"/>
    </source>
</evidence>
<feature type="compositionally biased region" description="Polar residues" evidence="2">
    <location>
        <begin position="2190"/>
        <end position="2200"/>
    </location>
</feature>
<feature type="region of interest" description="Disordered" evidence="2">
    <location>
        <begin position="2153"/>
        <end position="2176"/>
    </location>
</feature>